<evidence type="ECO:0000256" key="2">
    <source>
        <dbReference type="SAM" id="MobiDB-lite"/>
    </source>
</evidence>
<comment type="caution">
    <text evidence="4">The sequence shown here is derived from an EMBL/GenBank/DDBJ whole genome shotgun (WGS) entry which is preliminary data.</text>
</comment>
<feature type="DNA-binding region" description="HMG box" evidence="1">
    <location>
        <begin position="10"/>
        <end position="77"/>
    </location>
</feature>
<dbReference type="SUPFAM" id="SSF47095">
    <property type="entry name" value="HMG-box"/>
    <property type="match status" value="1"/>
</dbReference>
<sequence>PTSQSDEPHIPCPSNCFLIFRSEFLALHKEPSLSQKQTKVSVLAAGWSKLPKERQAHYKELARCRKEDHARKHPGYIYKPRRSKGEKKAHGRKKTNASQTQSVWIRRGSSTLFRARSPRRLRFSSLLSMFRLPSTTQLSLSWRTGTRMKSPPVLLRARLCT</sequence>
<feature type="domain" description="HMG box" evidence="3">
    <location>
        <begin position="10"/>
        <end position="77"/>
    </location>
</feature>
<organism evidence="4 5">
    <name type="scientific">Armillaria tabescens</name>
    <name type="common">Ringless honey mushroom</name>
    <name type="synonym">Agaricus tabescens</name>
    <dbReference type="NCBI Taxonomy" id="1929756"/>
    <lineage>
        <taxon>Eukaryota</taxon>
        <taxon>Fungi</taxon>
        <taxon>Dikarya</taxon>
        <taxon>Basidiomycota</taxon>
        <taxon>Agaricomycotina</taxon>
        <taxon>Agaricomycetes</taxon>
        <taxon>Agaricomycetidae</taxon>
        <taxon>Agaricales</taxon>
        <taxon>Marasmiineae</taxon>
        <taxon>Physalacriaceae</taxon>
        <taxon>Desarmillaria</taxon>
    </lineage>
</organism>
<reference evidence="4" key="1">
    <citation type="submission" date="2023-06" db="EMBL/GenBank/DDBJ databases">
        <authorList>
            <consortium name="Lawrence Berkeley National Laboratory"/>
            <person name="Ahrendt S."/>
            <person name="Sahu N."/>
            <person name="Indic B."/>
            <person name="Wong-Bajracharya J."/>
            <person name="Merenyi Z."/>
            <person name="Ke H.-M."/>
            <person name="Monk M."/>
            <person name="Kocsube S."/>
            <person name="Drula E."/>
            <person name="Lipzen A."/>
            <person name="Balint B."/>
            <person name="Henrissat B."/>
            <person name="Andreopoulos B."/>
            <person name="Martin F.M."/>
            <person name="Harder C.B."/>
            <person name="Rigling D."/>
            <person name="Ford K.L."/>
            <person name="Foster G.D."/>
            <person name="Pangilinan J."/>
            <person name="Papanicolaou A."/>
            <person name="Barry K."/>
            <person name="LaButti K."/>
            <person name="Viragh M."/>
            <person name="Koriabine M."/>
            <person name="Yan M."/>
            <person name="Riley R."/>
            <person name="Champramary S."/>
            <person name="Plett K.L."/>
            <person name="Tsai I.J."/>
            <person name="Slot J."/>
            <person name="Sipos G."/>
            <person name="Plett J."/>
            <person name="Nagy L.G."/>
            <person name="Grigoriev I.V."/>
        </authorList>
    </citation>
    <scope>NUCLEOTIDE SEQUENCE</scope>
    <source>
        <strain evidence="4">CCBAS 213</strain>
    </source>
</reference>
<keyword evidence="1" id="KW-0539">Nucleus</keyword>
<dbReference type="InterPro" id="IPR036910">
    <property type="entry name" value="HMG_box_dom_sf"/>
</dbReference>
<feature type="compositionally biased region" description="Basic residues" evidence="2">
    <location>
        <begin position="71"/>
        <end position="95"/>
    </location>
</feature>
<keyword evidence="5" id="KW-1185">Reference proteome</keyword>
<dbReference type="Proteomes" id="UP001175211">
    <property type="component" value="Unassembled WGS sequence"/>
</dbReference>
<feature type="non-terminal residue" evidence="4">
    <location>
        <position position="1"/>
    </location>
</feature>
<dbReference type="PROSITE" id="PS50118">
    <property type="entry name" value="HMG_BOX_2"/>
    <property type="match status" value="1"/>
</dbReference>
<dbReference type="InterPro" id="IPR009071">
    <property type="entry name" value="HMG_box_dom"/>
</dbReference>
<dbReference type="GO" id="GO:0005634">
    <property type="term" value="C:nucleus"/>
    <property type="evidence" value="ECO:0007669"/>
    <property type="project" value="UniProtKB-UniRule"/>
</dbReference>
<dbReference type="GeneID" id="85349164"/>
<dbReference type="SMART" id="SM00398">
    <property type="entry name" value="HMG"/>
    <property type="match status" value="1"/>
</dbReference>
<evidence type="ECO:0000313" key="5">
    <source>
        <dbReference type="Proteomes" id="UP001175211"/>
    </source>
</evidence>
<protein>
    <recommendedName>
        <fullName evidence="3">HMG box domain-containing protein</fullName>
    </recommendedName>
</protein>
<evidence type="ECO:0000256" key="1">
    <source>
        <dbReference type="PROSITE-ProRule" id="PRU00267"/>
    </source>
</evidence>
<dbReference type="CDD" id="cd01389">
    <property type="entry name" value="HMG-box_ROX1-like"/>
    <property type="match status" value="1"/>
</dbReference>
<name>A0AA39JKQ8_ARMTA</name>
<dbReference type="Pfam" id="PF00505">
    <property type="entry name" value="HMG_box"/>
    <property type="match status" value="1"/>
</dbReference>
<proteinExistence type="predicted"/>
<gene>
    <name evidence="4" type="ORF">EV420DRAFT_1067299</name>
</gene>
<dbReference type="GO" id="GO:0003677">
    <property type="term" value="F:DNA binding"/>
    <property type="evidence" value="ECO:0007669"/>
    <property type="project" value="UniProtKB-UniRule"/>
</dbReference>
<dbReference type="RefSeq" id="XP_060324618.1">
    <property type="nucleotide sequence ID" value="XM_060465616.1"/>
</dbReference>
<evidence type="ECO:0000313" key="4">
    <source>
        <dbReference type="EMBL" id="KAK0443124.1"/>
    </source>
</evidence>
<dbReference type="Gene3D" id="1.10.30.10">
    <property type="entry name" value="High mobility group box domain"/>
    <property type="match status" value="1"/>
</dbReference>
<accession>A0AA39JKQ8</accession>
<evidence type="ECO:0000259" key="3">
    <source>
        <dbReference type="PROSITE" id="PS50118"/>
    </source>
</evidence>
<feature type="region of interest" description="Disordered" evidence="2">
    <location>
        <begin position="65"/>
        <end position="101"/>
    </location>
</feature>
<dbReference type="EMBL" id="JAUEPS010000060">
    <property type="protein sequence ID" value="KAK0443124.1"/>
    <property type="molecule type" value="Genomic_DNA"/>
</dbReference>
<dbReference type="AlphaFoldDB" id="A0AA39JKQ8"/>
<keyword evidence="1" id="KW-0238">DNA-binding</keyword>